<evidence type="ECO:0000313" key="4">
    <source>
        <dbReference type="Proteomes" id="UP000241474"/>
    </source>
</evidence>
<keyword evidence="2" id="KW-0472">Membrane</keyword>
<proteinExistence type="predicted"/>
<keyword evidence="2" id="KW-0812">Transmembrane</keyword>
<name>A0A0G2Y155_MIMIV</name>
<protein>
    <submittedName>
        <fullName evidence="3">Uncharacterized protein</fullName>
    </submittedName>
</protein>
<feature type="transmembrane region" description="Helical" evidence="2">
    <location>
        <begin position="170"/>
        <end position="188"/>
    </location>
</feature>
<dbReference type="EMBL" id="KM982401">
    <property type="protein sequence ID" value="AKI79410.1"/>
    <property type="molecule type" value="Genomic_DNA"/>
</dbReference>
<feature type="transmembrane region" description="Helical" evidence="2">
    <location>
        <begin position="137"/>
        <end position="164"/>
    </location>
</feature>
<feature type="transmembrane region" description="Helical" evidence="2">
    <location>
        <begin position="200"/>
        <end position="220"/>
    </location>
</feature>
<evidence type="ECO:0000256" key="2">
    <source>
        <dbReference type="SAM" id="Phobius"/>
    </source>
</evidence>
<feature type="region of interest" description="Disordered" evidence="1">
    <location>
        <begin position="56"/>
        <end position="110"/>
    </location>
</feature>
<keyword evidence="2" id="KW-1133">Transmembrane helix</keyword>
<evidence type="ECO:0000313" key="3">
    <source>
        <dbReference type="EMBL" id="AKI79410.1"/>
    </source>
</evidence>
<evidence type="ECO:0000256" key="1">
    <source>
        <dbReference type="SAM" id="MobiDB-lite"/>
    </source>
</evidence>
<organism evidence="3 4">
    <name type="scientific">Acanthamoeba polyphaga mimivirus</name>
    <name type="common">APMV</name>
    <dbReference type="NCBI Taxonomy" id="212035"/>
    <lineage>
        <taxon>Viruses</taxon>
        <taxon>Varidnaviria</taxon>
        <taxon>Bamfordvirae</taxon>
        <taxon>Nucleocytoviricota</taxon>
        <taxon>Megaviricetes</taxon>
        <taxon>Imitervirales</taxon>
        <taxon>Mimiviridae</taxon>
        <taxon>Megamimivirinae</taxon>
        <taxon>Mimivirus</taxon>
        <taxon>Mimivirus bradfordmassiliense</taxon>
    </lineage>
</organism>
<organismHost>
    <name type="scientific">Acanthamoeba polyphaga</name>
    <name type="common">Amoeba</name>
    <dbReference type="NCBI Taxonomy" id="5757"/>
</organismHost>
<dbReference type="Proteomes" id="UP000241474">
    <property type="component" value="Segment"/>
</dbReference>
<reference evidence="3 4" key="1">
    <citation type="submission" date="2014-10" db="EMBL/GenBank/DDBJ databases">
        <title>Pan-genome analysis of Brazilian lineage A amoebal mimiviruses.</title>
        <authorList>
            <person name="Assis F.L."/>
            <person name="Abrahao J.S."/>
            <person name="Kroon E.G."/>
            <person name="Dornas F.P."/>
            <person name="Andrade K.R."/>
            <person name="Borato P.V.M."/>
            <person name="Pilotto M.R."/>
            <person name="Benamar S."/>
            <person name="LaScola B."/>
            <person name="Colson P."/>
        </authorList>
    </citation>
    <scope>NUCLEOTIDE SEQUENCE [LARGE SCALE GENOMIC DNA]</scope>
    <source>
        <strain evidence="3 4">Oyster</strain>
    </source>
</reference>
<sequence length="227" mass="25413">MSKNNSKSTQGAPLDYIPGITTINQPIFMDDSVLTMDPTMNPTMNVPTTNTLVSPIPVTTSKSSQLDSAHPTVVHIGDNHPEPKNESKTQPKTQPKIEPKKEPTLKQEEQTIQAEEEAQKIAREETRESFLRYGGEIIIDIMLGILLGIAVNMLTDYIASIFGLKGTAKFPIQLVLIVIVLYMLRINPDISFPLRSRTDTYGVIFIPIFITAQRNFAIFFSELYNIF</sequence>
<accession>A0A0G2Y155</accession>
<feature type="compositionally biased region" description="Polar residues" evidence="1">
    <location>
        <begin position="57"/>
        <end position="67"/>
    </location>
</feature>
<feature type="compositionally biased region" description="Basic and acidic residues" evidence="1">
    <location>
        <begin position="77"/>
        <end position="109"/>
    </location>
</feature>